<sequence length="330" mass="37568">MLQRFLKPDVNNRKQQISTLKIFNDNVTEINEDCEYEVAFQSGNNNLVLGVTLSNDFPEEKPVLSIKPLISHPWANENGLIVAAPGLLNFTPHSDLGRVVQAIIREFQRIPPNLVSDANTVSPSVPITEKRTSPNFSNYNFSPPHCGPSVSGANSMIMQPIQSSIFPELNLLSTEELRFLNESENRQDEFIDELPNVREHNRMLDELIAQIEETAEENLSKEEKVCHLRDVVESQIEEVTKLAFDNERLYSQYQNLSENYSPRNIQDAVGKAAKAAEEDSERIAESFLQGELDVDKFLVMFIKAKSLYQLRKTKEEKLCQQLNRLEKAGF</sequence>
<evidence type="ECO:0000256" key="1">
    <source>
        <dbReference type="ARBA" id="ARBA00004633"/>
    </source>
</evidence>
<protein>
    <recommendedName>
        <fullName evidence="9">VPS37 C-terminal domain-containing protein</fullName>
    </recommendedName>
</protein>
<dbReference type="EMBL" id="JBDJPC010000002">
    <property type="protein sequence ID" value="KAL1514143.1"/>
    <property type="molecule type" value="Genomic_DNA"/>
</dbReference>
<evidence type="ECO:0000256" key="5">
    <source>
        <dbReference type="ARBA" id="ARBA00022927"/>
    </source>
</evidence>
<dbReference type="PROSITE" id="PS51314">
    <property type="entry name" value="VPS37_C"/>
    <property type="match status" value="1"/>
</dbReference>
<proteinExistence type="inferred from homology"/>
<evidence type="ECO:0000259" key="9">
    <source>
        <dbReference type="PROSITE" id="PS51314"/>
    </source>
</evidence>
<dbReference type="GO" id="GO:0000813">
    <property type="term" value="C:ESCRT I complex"/>
    <property type="evidence" value="ECO:0007669"/>
    <property type="project" value="UniProtKB-ARBA"/>
</dbReference>
<evidence type="ECO:0000313" key="11">
    <source>
        <dbReference type="Proteomes" id="UP001566132"/>
    </source>
</evidence>
<evidence type="ECO:0000256" key="3">
    <source>
        <dbReference type="ARBA" id="ARBA00022448"/>
    </source>
</evidence>
<dbReference type="GO" id="GO:0015031">
    <property type="term" value="P:protein transport"/>
    <property type="evidence" value="ECO:0007669"/>
    <property type="project" value="UniProtKB-UniRule"/>
</dbReference>
<comment type="function">
    <text evidence="6">Component of the ESCRT-I complex, a regulator of vesicular trafficking process. Required for the sorting of endocytic ubiquitinated cargos into multivesicular bodies. May be involved in cell growth and differentiation.</text>
</comment>
<dbReference type="PANTHER" id="PTHR13678">
    <property type="entry name" value="VACUOLAR PROTEIN SORTING-ASSOCIATED PROTEIN 37"/>
    <property type="match status" value="1"/>
</dbReference>
<dbReference type="Proteomes" id="UP001566132">
    <property type="component" value="Unassembled WGS sequence"/>
</dbReference>
<feature type="domain" description="VPS37 C-terminal" evidence="9">
    <location>
        <begin position="244"/>
        <end position="330"/>
    </location>
</feature>
<dbReference type="PANTHER" id="PTHR13678:SF25">
    <property type="entry name" value="EG:115C2.5 PROTEIN"/>
    <property type="match status" value="1"/>
</dbReference>
<dbReference type="Pfam" id="PF07200">
    <property type="entry name" value="Mod_r"/>
    <property type="match status" value="1"/>
</dbReference>
<dbReference type="InterPro" id="IPR029012">
    <property type="entry name" value="Helix_hairpin_bin_sf"/>
</dbReference>
<dbReference type="SUPFAM" id="SSF140111">
    <property type="entry name" value="Endosomal sorting complex assembly domain"/>
    <property type="match status" value="1"/>
</dbReference>
<dbReference type="AlphaFoldDB" id="A0ABD1F982"/>
<dbReference type="CDD" id="cd11685">
    <property type="entry name" value="UEV_TSG101-like"/>
    <property type="match status" value="1"/>
</dbReference>
<evidence type="ECO:0000313" key="10">
    <source>
        <dbReference type="EMBL" id="KAL1514143.1"/>
    </source>
</evidence>
<keyword evidence="8" id="KW-0175">Coiled coil</keyword>
<evidence type="ECO:0000256" key="2">
    <source>
        <dbReference type="ARBA" id="ARBA00007617"/>
    </source>
</evidence>
<dbReference type="InterPro" id="IPR037202">
    <property type="entry name" value="ESCRT_assembly_dom"/>
</dbReference>
<evidence type="ECO:0000256" key="7">
    <source>
        <dbReference type="PROSITE-ProRule" id="PRU00646"/>
    </source>
</evidence>
<evidence type="ECO:0000256" key="6">
    <source>
        <dbReference type="ARBA" id="ARBA00025010"/>
    </source>
</evidence>
<gene>
    <name evidence="10" type="ORF">ABEB36_003450</name>
</gene>
<keyword evidence="11" id="KW-1185">Reference proteome</keyword>
<comment type="caution">
    <text evidence="10">The sequence shown here is derived from an EMBL/GenBank/DDBJ whole genome shotgun (WGS) entry which is preliminary data.</text>
</comment>
<keyword evidence="5 7" id="KW-0653">Protein transport</keyword>
<dbReference type="InterPro" id="IPR016135">
    <property type="entry name" value="UBQ-conjugating_enzyme/RWD"/>
</dbReference>
<name>A0ABD1F982_HYPHA</name>
<keyword evidence="4" id="KW-0967">Endosome</keyword>
<accession>A0ABD1F982</accession>
<evidence type="ECO:0000256" key="8">
    <source>
        <dbReference type="SAM" id="Coils"/>
    </source>
</evidence>
<dbReference type="SUPFAM" id="SSF54495">
    <property type="entry name" value="UBC-like"/>
    <property type="match status" value="1"/>
</dbReference>
<keyword evidence="3 7" id="KW-0813">Transport</keyword>
<comment type="similarity">
    <text evidence="2">Belongs to the VPS37 family.</text>
</comment>
<feature type="coiled-coil region" evidence="8">
    <location>
        <begin position="197"/>
        <end position="224"/>
    </location>
</feature>
<organism evidence="10 11">
    <name type="scientific">Hypothenemus hampei</name>
    <name type="common">Coffee berry borer</name>
    <dbReference type="NCBI Taxonomy" id="57062"/>
    <lineage>
        <taxon>Eukaryota</taxon>
        <taxon>Metazoa</taxon>
        <taxon>Ecdysozoa</taxon>
        <taxon>Arthropoda</taxon>
        <taxon>Hexapoda</taxon>
        <taxon>Insecta</taxon>
        <taxon>Pterygota</taxon>
        <taxon>Neoptera</taxon>
        <taxon>Endopterygota</taxon>
        <taxon>Coleoptera</taxon>
        <taxon>Polyphaga</taxon>
        <taxon>Cucujiformia</taxon>
        <taxon>Curculionidae</taxon>
        <taxon>Scolytinae</taxon>
        <taxon>Hypothenemus</taxon>
    </lineage>
</organism>
<dbReference type="GO" id="GO:0031902">
    <property type="term" value="C:late endosome membrane"/>
    <property type="evidence" value="ECO:0007669"/>
    <property type="project" value="UniProtKB-SubCell"/>
</dbReference>
<reference evidence="10 11" key="1">
    <citation type="submission" date="2024-05" db="EMBL/GenBank/DDBJ databases">
        <title>Genetic variation in Jamaican populations of the coffee berry borer (Hypothenemus hampei).</title>
        <authorList>
            <person name="Errbii M."/>
            <person name="Myrie A."/>
        </authorList>
    </citation>
    <scope>NUCLEOTIDE SEQUENCE [LARGE SCALE GENOMIC DNA]</scope>
    <source>
        <strain evidence="10">JA-Hopewell-2020-01-JO</strain>
        <tissue evidence="10">Whole body</tissue>
    </source>
</reference>
<dbReference type="InterPro" id="IPR009851">
    <property type="entry name" value="Mod_r"/>
</dbReference>
<comment type="subcellular location">
    <subcellularLocation>
        <location evidence="1">Late endosome membrane</location>
        <topology evidence="1">Peripheral membrane protein</topology>
    </subcellularLocation>
</comment>
<evidence type="ECO:0000256" key="4">
    <source>
        <dbReference type="ARBA" id="ARBA00022753"/>
    </source>
</evidence>
<dbReference type="Gene3D" id="1.10.287.660">
    <property type="entry name" value="Helix hairpin bin"/>
    <property type="match status" value="1"/>
</dbReference>